<dbReference type="AlphaFoldDB" id="A0A9W4L9G4"/>
<comment type="caution">
    <text evidence="2">The sequence shown here is derived from an EMBL/GenBank/DDBJ whole genome shotgun (WGS) entry which is preliminary data.</text>
</comment>
<dbReference type="Proteomes" id="UP000789326">
    <property type="component" value="Unassembled WGS sequence"/>
</dbReference>
<evidence type="ECO:0000256" key="1">
    <source>
        <dbReference type="SAM" id="Phobius"/>
    </source>
</evidence>
<proteinExistence type="predicted"/>
<evidence type="ECO:0000313" key="2">
    <source>
        <dbReference type="EMBL" id="CAH0316556.1"/>
    </source>
</evidence>
<reference evidence="2" key="1">
    <citation type="submission" date="2021-11" db="EMBL/GenBank/DDBJ databases">
        <authorList>
            <person name="Bulgarelli D."/>
        </authorList>
    </citation>
    <scope>NUCLEOTIDE SEQUENCE</scope>
    <source>
        <strain evidence="2">Bi133</strain>
    </source>
</reference>
<feature type="transmembrane region" description="Helical" evidence="1">
    <location>
        <begin position="37"/>
        <end position="55"/>
    </location>
</feature>
<organism evidence="2 3">
    <name type="scientific">Peribacillus simplex</name>
    <dbReference type="NCBI Taxonomy" id="1478"/>
    <lineage>
        <taxon>Bacteria</taxon>
        <taxon>Bacillati</taxon>
        <taxon>Bacillota</taxon>
        <taxon>Bacilli</taxon>
        <taxon>Bacillales</taxon>
        <taxon>Bacillaceae</taxon>
        <taxon>Peribacillus</taxon>
    </lineage>
</organism>
<evidence type="ECO:0000313" key="3">
    <source>
        <dbReference type="Proteomes" id="UP000789326"/>
    </source>
</evidence>
<keyword evidence="1" id="KW-0472">Membrane</keyword>
<keyword evidence="1" id="KW-1133">Transmembrane helix</keyword>
<name>A0A9W4L9G4_9BACI</name>
<accession>A0A9W4L9G4</accession>
<keyword evidence="1" id="KW-0812">Transmembrane</keyword>
<gene>
    <name evidence="2" type="ORF">SRABI133_05166</name>
</gene>
<sequence length="61" mass="6810">MKKVINMINPSSKVTGVSLLKLKKTTNKKTKWERSHGSFPILSSAPIGLFFYLPILNHGIV</sequence>
<dbReference type="EMBL" id="CAKKMG010000169">
    <property type="protein sequence ID" value="CAH0316556.1"/>
    <property type="molecule type" value="Genomic_DNA"/>
</dbReference>
<protein>
    <submittedName>
        <fullName evidence="2">Uncharacterized protein</fullName>
    </submittedName>
</protein>